<organism evidence="2 3">
    <name type="scientific">Phyllostomus discolor</name>
    <name type="common">pale spear-nosed bat</name>
    <dbReference type="NCBI Taxonomy" id="89673"/>
    <lineage>
        <taxon>Eukaryota</taxon>
        <taxon>Metazoa</taxon>
        <taxon>Chordata</taxon>
        <taxon>Craniata</taxon>
        <taxon>Vertebrata</taxon>
        <taxon>Euteleostomi</taxon>
        <taxon>Mammalia</taxon>
        <taxon>Eutheria</taxon>
        <taxon>Laurasiatheria</taxon>
        <taxon>Chiroptera</taxon>
        <taxon>Yangochiroptera</taxon>
        <taxon>Phyllostomidae</taxon>
        <taxon>Phyllostominae</taxon>
        <taxon>Phyllostomus</taxon>
    </lineage>
</organism>
<dbReference type="AlphaFoldDB" id="A0A834ATA0"/>
<evidence type="ECO:0000313" key="3">
    <source>
        <dbReference type="Proteomes" id="UP000664940"/>
    </source>
</evidence>
<sequence length="64" mass="7102">MAAACGRSPPTAPAHPPKLQIPPRILRSPHCFHQVLLQVVPMWLKCPLGRGLILLKTKDQGRMQ</sequence>
<feature type="region of interest" description="Disordered" evidence="1">
    <location>
        <begin position="1"/>
        <end position="20"/>
    </location>
</feature>
<proteinExistence type="predicted"/>
<evidence type="ECO:0000256" key="1">
    <source>
        <dbReference type="SAM" id="MobiDB-lite"/>
    </source>
</evidence>
<comment type="caution">
    <text evidence="2">The sequence shown here is derived from an EMBL/GenBank/DDBJ whole genome shotgun (WGS) entry which is preliminary data.</text>
</comment>
<dbReference type="EMBL" id="JABVXQ010000004">
    <property type="protein sequence ID" value="KAF6116489.1"/>
    <property type="molecule type" value="Genomic_DNA"/>
</dbReference>
<gene>
    <name evidence="2" type="ORF">HJG60_018536</name>
</gene>
<protein>
    <submittedName>
        <fullName evidence="2">Tetratricopeptide repeat, ankyrin repeat and coiled-coil containing 1</fullName>
    </submittedName>
</protein>
<reference evidence="2 3" key="1">
    <citation type="journal article" date="2020" name="Nature">
        <title>Six reference-quality genomes reveal evolution of bat adaptations.</title>
        <authorList>
            <person name="Jebb D."/>
            <person name="Huang Z."/>
            <person name="Pippel M."/>
            <person name="Hughes G.M."/>
            <person name="Lavrichenko K."/>
            <person name="Devanna P."/>
            <person name="Winkler S."/>
            <person name="Jermiin L.S."/>
            <person name="Skirmuntt E.C."/>
            <person name="Katzourakis A."/>
            <person name="Burkitt-Gray L."/>
            <person name="Ray D.A."/>
            <person name="Sullivan K.A.M."/>
            <person name="Roscito J.G."/>
            <person name="Kirilenko B.M."/>
            <person name="Davalos L.M."/>
            <person name="Corthals A.P."/>
            <person name="Power M.L."/>
            <person name="Jones G."/>
            <person name="Ransome R.D."/>
            <person name="Dechmann D.K.N."/>
            <person name="Locatelli A.G."/>
            <person name="Puechmaille S.J."/>
            <person name="Fedrigo O."/>
            <person name="Jarvis E.D."/>
            <person name="Hiller M."/>
            <person name="Vernes S.C."/>
            <person name="Myers E.W."/>
            <person name="Teeling E.C."/>
        </authorList>
    </citation>
    <scope>NUCLEOTIDE SEQUENCE [LARGE SCALE GENOMIC DNA]</scope>
    <source>
        <strain evidence="2">Bat1K_MPI-CBG_1</strain>
    </source>
</reference>
<evidence type="ECO:0000313" key="2">
    <source>
        <dbReference type="EMBL" id="KAF6116489.1"/>
    </source>
</evidence>
<accession>A0A834ATA0</accession>
<feature type="compositionally biased region" description="Pro residues" evidence="1">
    <location>
        <begin position="10"/>
        <end position="20"/>
    </location>
</feature>
<name>A0A834ATA0_9CHIR</name>
<dbReference type="Proteomes" id="UP000664940">
    <property type="component" value="Unassembled WGS sequence"/>
</dbReference>